<gene>
    <name evidence="2" type="ORF">EXIGLDRAFT_693190</name>
</gene>
<accession>A0A165HGW3</accession>
<protein>
    <submittedName>
        <fullName evidence="2">Uncharacterized protein</fullName>
    </submittedName>
</protein>
<keyword evidence="3" id="KW-1185">Reference proteome</keyword>
<evidence type="ECO:0000313" key="3">
    <source>
        <dbReference type="Proteomes" id="UP000077266"/>
    </source>
</evidence>
<sequence length="226" mass="25587">MPELAFTTPILEEEETPTNEAIIVIRDHGSWSREAFAGRVLDIADEDGDNIAIMEIIHAFPTMHVNNATLWLYYLQDMRDRRSTPEDFIMDTFRYLDWFTALQDGKLHDLAPALLRLHPCSFDDLQRNEGSNEHGCEPTTRPVAGGSIGPHMQRNSHHSNLDSVLSRNGAQAHPWQISPDSPPHTEEIRCRPTNSTSLQKAKTNRLPTINIVVGNVSVEGKLRFRK</sequence>
<evidence type="ECO:0000313" key="2">
    <source>
        <dbReference type="EMBL" id="KZV91953.1"/>
    </source>
</evidence>
<name>A0A165HGW3_EXIGL</name>
<dbReference type="OrthoDB" id="10603658at2759"/>
<feature type="region of interest" description="Disordered" evidence="1">
    <location>
        <begin position="129"/>
        <end position="199"/>
    </location>
</feature>
<dbReference type="AlphaFoldDB" id="A0A165HGW3"/>
<reference evidence="2 3" key="1">
    <citation type="journal article" date="2016" name="Mol. Biol. Evol.">
        <title>Comparative Genomics of Early-Diverging Mushroom-Forming Fungi Provides Insights into the Origins of Lignocellulose Decay Capabilities.</title>
        <authorList>
            <person name="Nagy L.G."/>
            <person name="Riley R."/>
            <person name="Tritt A."/>
            <person name="Adam C."/>
            <person name="Daum C."/>
            <person name="Floudas D."/>
            <person name="Sun H."/>
            <person name="Yadav J.S."/>
            <person name="Pangilinan J."/>
            <person name="Larsson K.H."/>
            <person name="Matsuura K."/>
            <person name="Barry K."/>
            <person name="Labutti K."/>
            <person name="Kuo R."/>
            <person name="Ohm R.A."/>
            <person name="Bhattacharya S.S."/>
            <person name="Shirouzu T."/>
            <person name="Yoshinaga Y."/>
            <person name="Martin F.M."/>
            <person name="Grigoriev I.V."/>
            <person name="Hibbett D.S."/>
        </authorList>
    </citation>
    <scope>NUCLEOTIDE SEQUENCE [LARGE SCALE GENOMIC DNA]</scope>
    <source>
        <strain evidence="2 3">HHB12029</strain>
    </source>
</reference>
<dbReference type="InParanoid" id="A0A165HGW3"/>
<dbReference type="Proteomes" id="UP000077266">
    <property type="component" value="Unassembled WGS sequence"/>
</dbReference>
<proteinExistence type="predicted"/>
<evidence type="ECO:0000256" key="1">
    <source>
        <dbReference type="SAM" id="MobiDB-lite"/>
    </source>
</evidence>
<organism evidence="2 3">
    <name type="scientific">Exidia glandulosa HHB12029</name>
    <dbReference type="NCBI Taxonomy" id="1314781"/>
    <lineage>
        <taxon>Eukaryota</taxon>
        <taxon>Fungi</taxon>
        <taxon>Dikarya</taxon>
        <taxon>Basidiomycota</taxon>
        <taxon>Agaricomycotina</taxon>
        <taxon>Agaricomycetes</taxon>
        <taxon>Auriculariales</taxon>
        <taxon>Exidiaceae</taxon>
        <taxon>Exidia</taxon>
    </lineage>
</organism>
<dbReference type="EMBL" id="KV426017">
    <property type="protein sequence ID" value="KZV91953.1"/>
    <property type="molecule type" value="Genomic_DNA"/>
</dbReference>